<dbReference type="PANTHER" id="PTHR42085:SF2">
    <property type="entry name" value="F-BOX DOMAIN-CONTAINING PROTEIN"/>
    <property type="match status" value="1"/>
</dbReference>
<evidence type="ECO:0000313" key="2">
    <source>
        <dbReference type="EMBL" id="OJJ49836.1"/>
    </source>
</evidence>
<evidence type="ECO:0000256" key="1">
    <source>
        <dbReference type="SAM" id="MobiDB-lite"/>
    </source>
</evidence>
<gene>
    <name evidence="2" type="ORF">ASPZODRAFT_12948</name>
</gene>
<dbReference type="PANTHER" id="PTHR42085">
    <property type="entry name" value="F-BOX DOMAIN-CONTAINING PROTEIN"/>
    <property type="match status" value="1"/>
</dbReference>
<reference evidence="3" key="1">
    <citation type="journal article" date="2017" name="Genome Biol.">
        <title>Comparative genomics reveals high biological diversity and specific adaptations in the industrially and medically important fungal genus Aspergillus.</title>
        <authorList>
            <person name="de Vries R.P."/>
            <person name="Riley R."/>
            <person name="Wiebenga A."/>
            <person name="Aguilar-Osorio G."/>
            <person name="Amillis S."/>
            <person name="Uchima C.A."/>
            <person name="Anderluh G."/>
            <person name="Asadollahi M."/>
            <person name="Askin M."/>
            <person name="Barry K."/>
            <person name="Battaglia E."/>
            <person name="Bayram O."/>
            <person name="Benocci T."/>
            <person name="Braus-Stromeyer S.A."/>
            <person name="Caldana C."/>
            <person name="Canovas D."/>
            <person name="Cerqueira G.C."/>
            <person name="Chen F."/>
            <person name="Chen W."/>
            <person name="Choi C."/>
            <person name="Clum A."/>
            <person name="Dos Santos R.A."/>
            <person name="Damasio A.R."/>
            <person name="Diallinas G."/>
            <person name="Emri T."/>
            <person name="Fekete E."/>
            <person name="Flipphi M."/>
            <person name="Freyberg S."/>
            <person name="Gallo A."/>
            <person name="Gournas C."/>
            <person name="Habgood R."/>
            <person name="Hainaut M."/>
            <person name="Harispe M.L."/>
            <person name="Henrissat B."/>
            <person name="Hilden K.S."/>
            <person name="Hope R."/>
            <person name="Hossain A."/>
            <person name="Karabika E."/>
            <person name="Karaffa L."/>
            <person name="Karanyi Z."/>
            <person name="Krasevec N."/>
            <person name="Kuo A."/>
            <person name="Kusch H."/>
            <person name="LaButti K."/>
            <person name="Lagendijk E.L."/>
            <person name="Lapidus A."/>
            <person name="Levasseur A."/>
            <person name="Lindquist E."/>
            <person name="Lipzen A."/>
            <person name="Logrieco A.F."/>
            <person name="MacCabe A."/>
            <person name="Maekelae M.R."/>
            <person name="Malavazi I."/>
            <person name="Melin P."/>
            <person name="Meyer V."/>
            <person name="Mielnichuk N."/>
            <person name="Miskei M."/>
            <person name="Molnar A.P."/>
            <person name="Mule G."/>
            <person name="Ngan C.Y."/>
            <person name="Orejas M."/>
            <person name="Orosz E."/>
            <person name="Ouedraogo J.P."/>
            <person name="Overkamp K.M."/>
            <person name="Park H.-S."/>
            <person name="Perrone G."/>
            <person name="Piumi F."/>
            <person name="Punt P.J."/>
            <person name="Ram A.F."/>
            <person name="Ramon A."/>
            <person name="Rauscher S."/>
            <person name="Record E."/>
            <person name="Riano-Pachon D.M."/>
            <person name="Robert V."/>
            <person name="Roehrig J."/>
            <person name="Ruller R."/>
            <person name="Salamov A."/>
            <person name="Salih N.S."/>
            <person name="Samson R.A."/>
            <person name="Sandor E."/>
            <person name="Sanguinetti M."/>
            <person name="Schuetze T."/>
            <person name="Sepcic K."/>
            <person name="Shelest E."/>
            <person name="Sherlock G."/>
            <person name="Sophianopoulou V."/>
            <person name="Squina F.M."/>
            <person name="Sun H."/>
            <person name="Susca A."/>
            <person name="Todd R.B."/>
            <person name="Tsang A."/>
            <person name="Unkles S.E."/>
            <person name="van de Wiele N."/>
            <person name="van Rossen-Uffink D."/>
            <person name="Oliveira J.V."/>
            <person name="Vesth T.C."/>
            <person name="Visser J."/>
            <person name="Yu J.-H."/>
            <person name="Zhou M."/>
            <person name="Andersen M.R."/>
            <person name="Archer D.B."/>
            <person name="Baker S.E."/>
            <person name="Benoit I."/>
            <person name="Brakhage A.A."/>
            <person name="Braus G.H."/>
            <person name="Fischer R."/>
            <person name="Frisvad J.C."/>
            <person name="Goldman G.H."/>
            <person name="Houbraken J."/>
            <person name="Oakley B."/>
            <person name="Pocsi I."/>
            <person name="Scazzocchio C."/>
            <person name="Seiboth B."/>
            <person name="vanKuyk P.A."/>
            <person name="Wortman J."/>
            <person name="Dyer P.S."/>
            <person name="Grigoriev I.V."/>
        </authorList>
    </citation>
    <scope>NUCLEOTIDE SEQUENCE [LARGE SCALE GENOMIC DNA]</scope>
    <source>
        <strain evidence="3">CBS 506.65</strain>
    </source>
</reference>
<feature type="compositionally biased region" description="Acidic residues" evidence="1">
    <location>
        <begin position="167"/>
        <end position="177"/>
    </location>
</feature>
<protein>
    <submittedName>
        <fullName evidence="2">Uncharacterized protein</fullName>
    </submittedName>
</protein>
<dbReference type="VEuPathDB" id="FungiDB:ASPZODRAFT_12948"/>
<name>A0A1L9SRT9_9EURO</name>
<dbReference type="RefSeq" id="XP_022584346.1">
    <property type="nucleotide sequence ID" value="XM_022722277.1"/>
</dbReference>
<accession>A0A1L9SRT9</accession>
<dbReference type="AlphaFoldDB" id="A0A1L9SRT9"/>
<organism evidence="2 3">
    <name type="scientific">Penicilliopsis zonata CBS 506.65</name>
    <dbReference type="NCBI Taxonomy" id="1073090"/>
    <lineage>
        <taxon>Eukaryota</taxon>
        <taxon>Fungi</taxon>
        <taxon>Dikarya</taxon>
        <taxon>Ascomycota</taxon>
        <taxon>Pezizomycotina</taxon>
        <taxon>Eurotiomycetes</taxon>
        <taxon>Eurotiomycetidae</taxon>
        <taxon>Eurotiales</taxon>
        <taxon>Aspergillaceae</taxon>
        <taxon>Penicilliopsis</taxon>
    </lineage>
</organism>
<dbReference type="OrthoDB" id="62952at2759"/>
<sequence>MAGFLDLPLKIRKKIYRYSLVVPRVFVRPFMSMEYTLDPDRQGKHPIPNFSLLLASKMIYNEAMPIFLGENTFSLVHVDLLATLAHQHERVASNLTKIRKLELVFDVRDYNFLAQFLADESLAVAAEVEELTEDDDGSVRKHKTDAINELIQLHEQLSIEDTAQETKEEEEKEEEKEYDDKAASLSSAAVAVVDCAGKNGQIEHDHQIENIRELLWGRTLTFVRQKFELSYLFIDLRRCTCADGCCRLVEQVLDWGWVHVWLHGMPKQIQVRGITEQEKQVIAGILERQLFQDDLTVEEIYDQERATDHRMYLRYNELLRDVYQKLDRENRSAQKKSMGLGIHLENIETRVN</sequence>
<keyword evidence="3" id="KW-1185">Reference proteome</keyword>
<dbReference type="GeneID" id="34608742"/>
<dbReference type="EMBL" id="KV878337">
    <property type="protein sequence ID" value="OJJ49836.1"/>
    <property type="molecule type" value="Genomic_DNA"/>
</dbReference>
<dbReference type="Proteomes" id="UP000184188">
    <property type="component" value="Unassembled WGS sequence"/>
</dbReference>
<feature type="region of interest" description="Disordered" evidence="1">
    <location>
        <begin position="161"/>
        <end position="180"/>
    </location>
</feature>
<dbReference type="InterPro" id="IPR038883">
    <property type="entry name" value="AN11006-like"/>
</dbReference>
<proteinExistence type="predicted"/>
<evidence type="ECO:0000313" key="3">
    <source>
        <dbReference type="Proteomes" id="UP000184188"/>
    </source>
</evidence>